<feature type="compositionally biased region" description="Basic and acidic residues" evidence="1">
    <location>
        <begin position="70"/>
        <end position="79"/>
    </location>
</feature>
<comment type="caution">
    <text evidence="2">The sequence shown here is derived from an EMBL/GenBank/DDBJ whole genome shotgun (WGS) entry which is preliminary data.</text>
</comment>
<evidence type="ECO:0000256" key="1">
    <source>
        <dbReference type="SAM" id="MobiDB-lite"/>
    </source>
</evidence>
<dbReference type="PANTHER" id="PTHR33983:SF16">
    <property type="match status" value="1"/>
</dbReference>
<sequence length="79" mass="9274">MGKYTELIDIVVRMACRFQSHCPQTARLYYHPPSSPNHDHVHDHDQDQEYDLSSPPRSSGEFSPPMSNYSKEKVKYRSY</sequence>
<dbReference type="EMBL" id="JBDFQZ010000008">
    <property type="protein sequence ID" value="KAK9697346.1"/>
    <property type="molecule type" value="Genomic_DNA"/>
</dbReference>
<protein>
    <submittedName>
        <fullName evidence="2">Uncharacterized protein</fullName>
    </submittedName>
</protein>
<proteinExistence type="predicted"/>
<dbReference type="Proteomes" id="UP001443914">
    <property type="component" value="Unassembled WGS sequence"/>
</dbReference>
<dbReference type="AlphaFoldDB" id="A0AAW1J4U6"/>
<dbReference type="PANTHER" id="PTHR33983">
    <property type="entry name" value="OS07G0185900 PROTEIN"/>
    <property type="match status" value="1"/>
</dbReference>
<feature type="compositionally biased region" description="Basic and acidic residues" evidence="1">
    <location>
        <begin position="37"/>
        <end position="47"/>
    </location>
</feature>
<evidence type="ECO:0000313" key="3">
    <source>
        <dbReference type="Proteomes" id="UP001443914"/>
    </source>
</evidence>
<evidence type="ECO:0000313" key="2">
    <source>
        <dbReference type="EMBL" id="KAK9697346.1"/>
    </source>
</evidence>
<keyword evidence="3" id="KW-1185">Reference proteome</keyword>
<reference evidence="2" key="1">
    <citation type="submission" date="2024-03" db="EMBL/GenBank/DDBJ databases">
        <title>WGS assembly of Saponaria officinalis var. Norfolk2.</title>
        <authorList>
            <person name="Jenkins J."/>
            <person name="Shu S."/>
            <person name="Grimwood J."/>
            <person name="Barry K."/>
            <person name="Goodstein D."/>
            <person name="Schmutz J."/>
            <person name="Leebens-Mack J."/>
            <person name="Osbourn A."/>
        </authorList>
    </citation>
    <scope>NUCLEOTIDE SEQUENCE [LARGE SCALE GENOMIC DNA]</scope>
    <source>
        <strain evidence="2">JIC</strain>
    </source>
</reference>
<feature type="compositionally biased region" description="Polar residues" evidence="1">
    <location>
        <begin position="55"/>
        <end position="69"/>
    </location>
</feature>
<accession>A0AAW1J4U6</accession>
<organism evidence="2 3">
    <name type="scientific">Saponaria officinalis</name>
    <name type="common">Common soapwort</name>
    <name type="synonym">Lychnis saponaria</name>
    <dbReference type="NCBI Taxonomy" id="3572"/>
    <lineage>
        <taxon>Eukaryota</taxon>
        <taxon>Viridiplantae</taxon>
        <taxon>Streptophyta</taxon>
        <taxon>Embryophyta</taxon>
        <taxon>Tracheophyta</taxon>
        <taxon>Spermatophyta</taxon>
        <taxon>Magnoliopsida</taxon>
        <taxon>eudicotyledons</taxon>
        <taxon>Gunneridae</taxon>
        <taxon>Pentapetalae</taxon>
        <taxon>Caryophyllales</taxon>
        <taxon>Caryophyllaceae</taxon>
        <taxon>Caryophylleae</taxon>
        <taxon>Saponaria</taxon>
    </lineage>
</organism>
<feature type="region of interest" description="Disordered" evidence="1">
    <location>
        <begin position="28"/>
        <end position="79"/>
    </location>
</feature>
<name>A0AAW1J4U6_SAPOF</name>
<gene>
    <name evidence="2" type="ORF">RND81_08G031500</name>
</gene>